<evidence type="ECO:0000256" key="6">
    <source>
        <dbReference type="ARBA" id="ARBA00023239"/>
    </source>
</evidence>
<protein>
    <recommendedName>
        <fullName evidence="3 8">Carbonic anhydrase</fullName>
        <ecNumber evidence="3 8">4.2.1.1</ecNumber>
    </recommendedName>
</protein>
<keyword evidence="5 8" id="KW-0862">Zinc</keyword>
<dbReference type="InterPro" id="IPR001148">
    <property type="entry name" value="CA_dom"/>
</dbReference>
<dbReference type="GO" id="GO:0004089">
    <property type="term" value="F:carbonate dehydratase activity"/>
    <property type="evidence" value="ECO:0007669"/>
    <property type="project" value="UniProtKB-UniRule"/>
</dbReference>
<evidence type="ECO:0000256" key="4">
    <source>
        <dbReference type="ARBA" id="ARBA00022723"/>
    </source>
</evidence>
<sequence>MLSSRQFLHLLLLVIIQILGNWAAGGHHWTYEGESGPSHWANSFDMCGGKRQSPINIETGSVKVEYWQPFMFKNYDVPATIMRVANNGHTAKVEMDSKAAFRVSQGGLKGEYIFAQMHFHWGADSAQGSEHTINSVRYPLEMHIVNFKASYGDLGTAVQKSDGLAVLGVMFEVSSTDNAVLTPLVNALANITDADYYEKMVIQYPLERFRETRFQRYRYERAM</sequence>
<dbReference type="PROSITE" id="PS00162">
    <property type="entry name" value="ALPHA_CA_1"/>
    <property type="match status" value="1"/>
</dbReference>
<evidence type="ECO:0000259" key="9">
    <source>
        <dbReference type="PROSITE" id="PS51144"/>
    </source>
</evidence>
<keyword evidence="4 8" id="KW-0479">Metal-binding</keyword>
<dbReference type="GO" id="GO:0005886">
    <property type="term" value="C:plasma membrane"/>
    <property type="evidence" value="ECO:0007669"/>
    <property type="project" value="TreeGrafter"/>
</dbReference>
<dbReference type="PANTHER" id="PTHR18952:SF265">
    <property type="entry name" value="CARBONIC ANHYDRASE"/>
    <property type="match status" value="1"/>
</dbReference>
<dbReference type="Gene3D" id="3.10.200.10">
    <property type="entry name" value="Alpha carbonic anhydrase"/>
    <property type="match status" value="1"/>
</dbReference>
<name>A0AAV2QWQ1_MEGNR</name>
<feature type="non-terminal residue" evidence="10">
    <location>
        <position position="223"/>
    </location>
</feature>
<accession>A0AAV2QWQ1</accession>
<evidence type="ECO:0000256" key="2">
    <source>
        <dbReference type="ARBA" id="ARBA00010718"/>
    </source>
</evidence>
<evidence type="ECO:0000256" key="7">
    <source>
        <dbReference type="ARBA" id="ARBA00048348"/>
    </source>
</evidence>
<dbReference type="GO" id="GO:0008270">
    <property type="term" value="F:zinc ion binding"/>
    <property type="evidence" value="ECO:0007669"/>
    <property type="project" value="UniProtKB-UniRule"/>
</dbReference>
<comment type="cofactor">
    <cofactor evidence="8">
        <name>Zn(2+)</name>
        <dbReference type="ChEBI" id="CHEBI:29105"/>
    </cofactor>
</comment>
<feature type="domain" description="Alpha-carbonic anhydrase" evidence="9">
    <location>
        <begin position="27"/>
        <end position="223"/>
    </location>
</feature>
<dbReference type="InterPro" id="IPR018338">
    <property type="entry name" value="Carbonic_anhydrase_a-class_CS"/>
</dbReference>
<dbReference type="InterPro" id="IPR036398">
    <property type="entry name" value="CA_dom_sf"/>
</dbReference>
<dbReference type="EC" id="4.2.1.1" evidence="3 8"/>
<dbReference type="Proteomes" id="UP001497623">
    <property type="component" value="Unassembled WGS sequence"/>
</dbReference>
<evidence type="ECO:0000256" key="5">
    <source>
        <dbReference type="ARBA" id="ARBA00022833"/>
    </source>
</evidence>
<dbReference type="EMBL" id="CAXKWB010012552">
    <property type="protein sequence ID" value="CAL4104981.1"/>
    <property type="molecule type" value="Genomic_DNA"/>
</dbReference>
<keyword evidence="8" id="KW-0732">Signal</keyword>
<dbReference type="PANTHER" id="PTHR18952">
    <property type="entry name" value="CARBONIC ANHYDRASE"/>
    <property type="match status" value="1"/>
</dbReference>
<dbReference type="PROSITE" id="PS51144">
    <property type="entry name" value="ALPHA_CA_2"/>
    <property type="match status" value="1"/>
</dbReference>
<dbReference type="SUPFAM" id="SSF51069">
    <property type="entry name" value="Carbonic anhydrase"/>
    <property type="match status" value="1"/>
</dbReference>
<evidence type="ECO:0000256" key="8">
    <source>
        <dbReference type="RuleBase" id="RU367011"/>
    </source>
</evidence>
<proteinExistence type="inferred from homology"/>
<dbReference type="SMART" id="SM01057">
    <property type="entry name" value="Carb_anhydrase"/>
    <property type="match status" value="1"/>
</dbReference>
<comment type="function">
    <text evidence="1 8">Reversible hydration of carbon dioxide.</text>
</comment>
<feature type="chain" id="PRO_5043096258" description="Carbonic anhydrase" evidence="8">
    <location>
        <begin position="24"/>
        <end position="223"/>
    </location>
</feature>
<evidence type="ECO:0000256" key="1">
    <source>
        <dbReference type="ARBA" id="ARBA00002904"/>
    </source>
</evidence>
<evidence type="ECO:0000313" key="10">
    <source>
        <dbReference type="EMBL" id="CAL4104981.1"/>
    </source>
</evidence>
<gene>
    <name evidence="10" type="ORF">MNOR_LOCUS17902</name>
</gene>
<keyword evidence="6 8" id="KW-0456">Lyase</keyword>
<comment type="catalytic activity">
    <reaction evidence="7 8">
        <text>hydrogencarbonate + H(+) = CO2 + H2O</text>
        <dbReference type="Rhea" id="RHEA:10748"/>
        <dbReference type="ChEBI" id="CHEBI:15377"/>
        <dbReference type="ChEBI" id="CHEBI:15378"/>
        <dbReference type="ChEBI" id="CHEBI:16526"/>
        <dbReference type="ChEBI" id="CHEBI:17544"/>
        <dbReference type="EC" id="4.2.1.1"/>
    </reaction>
</comment>
<feature type="signal peptide" evidence="8">
    <location>
        <begin position="1"/>
        <end position="23"/>
    </location>
</feature>
<dbReference type="Pfam" id="PF00194">
    <property type="entry name" value="Carb_anhydrase"/>
    <property type="match status" value="1"/>
</dbReference>
<dbReference type="AlphaFoldDB" id="A0AAV2QWQ1"/>
<reference evidence="10 11" key="1">
    <citation type="submission" date="2024-05" db="EMBL/GenBank/DDBJ databases">
        <authorList>
            <person name="Wallberg A."/>
        </authorList>
    </citation>
    <scope>NUCLEOTIDE SEQUENCE [LARGE SCALE GENOMIC DNA]</scope>
</reference>
<dbReference type="InterPro" id="IPR023561">
    <property type="entry name" value="Carbonic_anhydrase_a-class"/>
</dbReference>
<comment type="caution">
    <text evidence="10">The sequence shown here is derived from an EMBL/GenBank/DDBJ whole genome shotgun (WGS) entry which is preliminary data.</text>
</comment>
<organism evidence="10 11">
    <name type="scientific">Meganyctiphanes norvegica</name>
    <name type="common">Northern krill</name>
    <name type="synonym">Thysanopoda norvegica</name>
    <dbReference type="NCBI Taxonomy" id="48144"/>
    <lineage>
        <taxon>Eukaryota</taxon>
        <taxon>Metazoa</taxon>
        <taxon>Ecdysozoa</taxon>
        <taxon>Arthropoda</taxon>
        <taxon>Crustacea</taxon>
        <taxon>Multicrustacea</taxon>
        <taxon>Malacostraca</taxon>
        <taxon>Eumalacostraca</taxon>
        <taxon>Eucarida</taxon>
        <taxon>Euphausiacea</taxon>
        <taxon>Euphausiidae</taxon>
        <taxon>Meganyctiphanes</taxon>
    </lineage>
</organism>
<comment type="similarity">
    <text evidence="2 8">Belongs to the alpha-carbonic anhydrase family.</text>
</comment>
<keyword evidence="11" id="KW-1185">Reference proteome</keyword>
<evidence type="ECO:0000313" key="11">
    <source>
        <dbReference type="Proteomes" id="UP001497623"/>
    </source>
</evidence>
<evidence type="ECO:0000256" key="3">
    <source>
        <dbReference type="ARBA" id="ARBA00012925"/>
    </source>
</evidence>